<keyword evidence="2" id="KW-1185">Reference proteome</keyword>
<dbReference type="Proteomes" id="UP000694856">
    <property type="component" value="Chromosome 13"/>
</dbReference>
<organism evidence="2 3">
    <name type="scientific">Camelus ferus</name>
    <name type="common">Wild bactrian camel</name>
    <name type="synonym">Camelus bactrianus ferus</name>
    <dbReference type="NCBI Taxonomy" id="419612"/>
    <lineage>
        <taxon>Eukaryota</taxon>
        <taxon>Metazoa</taxon>
        <taxon>Chordata</taxon>
        <taxon>Craniata</taxon>
        <taxon>Vertebrata</taxon>
        <taxon>Euteleostomi</taxon>
        <taxon>Mammalia</taxon>
        <taxon>Eutheria</taxon>
        <taxon>Laurasiatheria</taxon>
        <taxon>Artiodactyla</taxon>
        <taxon>Tylopoda</taxon>
        <taxon>Camelidae</taxon>
        <taxon>Camelus</taxon>
    </lineage>
</organism>
<feature type="compositionally biased region" description="Basic and acidic residues" evidence="1">
    <location>
        <begin position="119"/>
        <end position="131"/>
    </location>
</feature>
<name>A0A8B8U9D0_CAMFR</name>
<feature type="region of interest" description="Disordered" evidence="1">
    <location>
        <begin position="97"/>
        <end position="186"/>
    </location>
</feature>
<protein>
    <submittedName>
        <fullName evidence="3">Collagen alpha-2(I) chain-like</fullName>
    </submittedName>
</protein>
<feature type="region of interest" description="Disordered" evidence="1">
    <location>
        <begin position="45"/>
        <end position="71"/>
    </location>
</feature>
<dbReference type="GeneID" id="116668206"/>
<proteinExistence type="predicted"/>
<reference evidence="3" key="1">
    <citation type="submission" date="2025-08" db="UniProtKB">
        <authorList>
            <consortium name="RefSeq"/>
        </authorList>
    </citation>
    <scope>IDENTIFICATION</scope>
    <source>
        <tissue evidence="3">Ear skin</tissue>
    </source>
</reference>
<dbReference type="KEGG" id="cfr:116668206"/>
<evidence type="ECO:0000313" key="2">
    <source>
        <dbReference type="Proteomes" id="UP000694856"/>
    </source>
</evidence>
<gene>
    <name evidence="3" type="primary">LOC116668206</name>
</gene>
<dbReference type="AlphaFoldDB" id="A0A8B8U9D0"/>
<evidence type="ECO:0000313" key="3">
    <source>
        <dbReference type="RefSeq" id="XP_032350800.1"/>
    </source>
</evidence>
<dbReference type="RefSeq" id="XP_032350800.1">
    <property type="nucleotide sequence ID" value="XM_032494909.1"/>
</dbReference>
<accession>A0A8B8U9D0</accession>
<evidence type="ECO:0000256" key="1">
    <source>
        <dbReference type="SAM" id="MobiDB-lite"/>
    </source>
</evidence>
<sequence>MRPNGYRGPAGPTGWPHVWLQAESPESLRFLTMSGWPLRPSGYLPGHQTSCGPGLPAQNASQQPTGGAGAFQSLETTGRAVAVQPGRAACQLWKGDAGHRHGCPRVSPHPQGQESSGGRPEHRSRVADSKLKAPRKRGQPSLPYPSGPAGGSGALSGKSCKSRPGRGAQVAPGSLGWDPGSGRVLL</sequence>